<dbReference type="InterPro" id="IPR001670">
    <property type="entry name" value="ADH_Fe/GldA"/>
</dbReference>
<dbReference type="AlphaFoldDB" id="A0ABD5PPK5"/>
<keyword evidence="3" id="KW-0520">NAD</keyword>
<dbReference type="InterPro" id="IPR039697">
    <property type="entry name" value="Alcohol_dehydrogenase_Fe"/>
</dbReference>
<evidence type="ECO:0000259" key="6">
    <source>
        <dbReference type="Pfam" id="PF25137"/>
    </source>
</evidence>
<keyword evidence="2" id="KW-0560">Oxidoreductase</keyword>
<dbReference type="PANTHER" id="PTHR11496:SF102">
    <property type="entry name" value="ALCOHOL DEHYDROGENASE 4"/>
    <property type="match status" value="1"/>
</dbReference>
<dbReference type="FunFam" id="3.40.50.1970:FF:000003">
    <property type="entry name" value="Alcohol dehydrogenase, iron-containing"/>
    <property type="match status" value="1"/>
</dbReference>
<evidence type="ECO:0000259" key="5">
    <source>
        <dbReference type="Pfam" id="PF00465"/>
    </source>
</evidence>
<dbReference type="InterPro" id="IPR018211">
    <property type="entry name" value="ADH_Fe_CS"/>
</dbReference>
<feature type="domain" description="Fe-containing alcohol dehydrogenase-like C-terminal" evidence="6">
    <location>
        <begin position="185"/>
        <end position="371"/>
    </location>
</feature>
<accession>A0ABD5PPK5</accession>
<dbReference type="SUPFAM" id="SSF56796">
    <property type="entry name" value="Dehydroquinate synthase-like"/>
    <property type="match status" value="1"/>
</dbReference>
<evidence type="ECO:0000256" key="2">
    <source>
        <dbReference type="ARBA" id="ARBA00023002"/>
    </source>
</evidence>
<dbReference type="Gene3D" id="3.40.50.1970">
    <property type="match status" value="1"/>
</dbReference>
<dbReference type="InterPro" id="IPR056798">
    <property type="entry name" value="ADH_Fe_C"/>
</dbReference>
<evidence type="ECO:0000313" key="7">
    <source>
        <dbReference type="EMBL" id="MFC4542464.1"/>
    </source>
</evidence>
<proteinExistence type="inferred from homology"/>
<gene>
    <name evidence="7" type="ORF">ACFO5R_11070</name>
</gene>
<dbReference type="Proteomes" id="UP001595898">
    <property type="component" value="Unassembled WGS sequence"/>
</dbReference>
<dbReference type="CDD" id="cd08551">
    <property type="entry name" value="Fe-ADH"/>
    <property type="match status" value="1"/>
</dbReference>
<keyword evidence="8" id="KW-1185">Reference proteome</keyword>
<dbReference type="EMBL" id="JBHSFA010000005">
    <property type="protein sequence ID" value="MFC4542464.1"/>
    <property type="molecule type" value="Genomic_DNA"/>
</dbReference>
<dbReference type="Pfam" id="PF25137">
    <property type="entry name" value="ADH_Fe_C"/>
    <property type="match status" value="1"/>
</dbReference>
<comment type="similarity">
    <text evidence="1">Belongs to the iron-containing alcohol dehydrogenase family.</text>
</comment>
<reference evidence="7 8" key="1">
    <citation type="journal article" date="2019" name="Int. J. Syst. Evol. Microbiol.">
        <title>The Global Catalogue of Microorganisms (GCM) 10K type strain sequencing project: providing services to taxonomists for standard genome sequencing and annotation.</title>
        <authorList>
            <consortium name="The Broad Institute Genomics Platform"/>
            <consortium name="The Broad Institute Genome Sequencing Center for Infectious Disease"/>
            <person name="Wu L."/>
            <person name="Ma J."/>
        </authorList>
    </citation>
    <scope>NUCLEOTIDE SEQUENCE [LARGE SCALE GENOMIC DNA]</scope>
    <source>
        <strain evidence="7 8">WLHS5</strain>
    </source>
</reference>
<dbReference type="PANTHER" id="PTHR11496">
    <property type="entry name" value="ALCOHOL DEHYDROGENASE"/>
    <property type="match status" value="1"/>
</dbReference>
<evidence type="ECO:0000256" key="3">
    <source>
        <dbReference type="ARBA" id="ARBA00023027"/>
    </source>
</evidence>
<dbReference type="Gene3D" id="1.20.1090.10">
    <property type="entry name" value="Dehydroquinate synthase-like - alpha domain"/>
    <property type="match status" value="1"/>
</dbReference>
<evidence type="ECO:0000256" key="4">
    <source>
        <dbReference type="SAM" id="MobiDB-lite"/>
    </source>
</evidence>
<protein>
    <submittedName>
        <fullName evidence="7">Iron-containing alcohol dehydrogenase family protein</fullName>
    </submittedName>
</protein>
<feature type="region of interest" description="Disordered" evidence="4">
    <location>
        <begin position="1"/>
        <end position="20"/>
    </location>
</feature>
<comment type="caution">
    <text evidence="7">The sequence shown here is derived from an EMBL/GenBank/DDBJ whole genome shotgun (WGS) entry which is preliminary data.</text>
</comment>
<feature type="domain" description="Alcohol dehydrogenase iron-type/glycerol dehydrogenase GldA" evidence="5">
    <location>
        <begin position="7"/>
        <end position="174"/>
    </location>
</feature>
<name>A0ABD5PPK5_9EURY</name>
<organism evidence="7 8">
    <name type="scientific">Halosolutus amylolyticus</name>
    <dbReference type="NCBI Taxonomy" id="2932267"/>
    <lineage>
        <taxon>Archaea</taxon>
        <taxon>Methanobacteriati</taxon>
        <taxon>Methanobacteriota</taxon>
        <taxon>Stenosarchaea group</taxon>
        <taxon>Halobacteria</taxon>
        <taxon>Halobacteriales</taxon>
        <taxon>Natrialbaceae</taxon>
        <taxon>Halosolutus</taxon>
    </lineage>
</organism>
<dbReference type="GO" id="GO:0016616">
    <property type="term" value="F:oxidoreductase activity, acting on the CH-OH group of donors, NAD or NADP as acceptor"/>
    <property type="evidence" value="ECO:0007669"/>
    <property type="project" value="UniProtKB-ARBA"/>
</dbReference>
<dbReference type="RefSeq" id="WP_250141861.1">
    <property type="nucleotide sequence ID" value="NZ_JALIQP010000004.1"/>
</dbReference>
<sequence length="376" mass="39886">MTEFVSPPRTFTGPGSRSRLADLVPDDASDVHVVTDEGVANAGVVDAVRDQLPVEPTVHTDVPPNPDRETVLSLSDRLVAADFAVGVGGGSPMDATKAACIAPTVSAATTDPLDLSPEISLDHLDRRVPFVLVPTTSGTGTETGYWAVVSDHDRAEKRSIGHPSMLADAAVLDPELTLSLPPVLTAATGFDVLTHAIESLTASGATELTLPYSRHAYDIARESLRAVVADGDDLAARESLQQASYLAGVAMNNAGLGAVHAVSHALGGVHDLPHGHLNAMLLPAVVRRNGERDPGARARYATLVESARRPHVELADRVERLRRDVGLQHLPDVPEDWQLEIVAETAVDNLNMKTNPFEYDEDAVVSICRHALPDAA</sequence>
<evidence type="ECO:0000313" key="8">
    <source>
        <dbReference type="Proteomes" id="UP001595898"/>
    </source>
</evidence>
<dbReference type="Pfam" id="PF00465">
    <property type="entry name" value="Fe-ADH"/>
    <property type="match status" value="1"/>
</dbReference>
<dbReference type="PROSITE" id="PS00913">
    <property type="entry name" value="ADH_IRON_1"/>
    <property type="match status" value="1"/>
</dbReference>
<evidence type="ECO:0000256" key="1">
    <source>
        <dbReference type="ARBA" id="ARBA00007358"/>
    </source>
</evidence>